<protein>
    <submittedName>
        <fullName evidence="10">Response regulator</fullName>
    </submittedName>
</protein>
<dbReference type="Gene3D" id="6.10.250.690">
    <property type="match status" value="1"/>
</dbReference>
<evidence type="ECO:0000313" key="10">
    <source>
        <dbReference type="EMBL" id="HDR46676.1"/>
    </source>
</evidence>
<dbReference type="SUPFAM" id="SSF46894">
    <property type="entry name" value="C-terminal effector domain of the bipartite response regulators"/>
    <property type="match status" value="1"/>
</dbReference>
<dbReference type="PROSITE" id="PS50110">
    <property type="entry name" value="RESPONSE_REGULATORY"/>
    <property type="match status" value="1"/>
</dbReference>
<dbReference type="Gene3D" id="3.40.50.2300">
    <property type="match status" value="1"/>
</dbReference>
<dbReference type="SUPFAM" id="SSF52172">
    <property type="entry name" value="CheY-like"/>
    <property type="match status" value="1"/>
</dbReference>
<dbReference type="InterPro" id="IPR039420">
    <property type="entry name" value="WalR-like"/>
</dbReference>
<comment type="caution">
    <text evidence="10">The sequence shown here is derived from an EMBL/GenBank/DDBJ whole genome shotgun (WGS) entry which is preliminary data.</text>
</comment>
<dbReference type="EMBL" id="DSDO01000216">
    <property type="protein sequence ID" value="HDR46676.1"/>
    <property type="molecule type" value="Genomic_DNA"/>
</dbReference>
<gene>
    <name evidence="10" type="ORF">ENN94_03140</name>
</gene>
<dbReference type="Gene3D" id="1.10.10.10">
    <property type="entry name" value="Winged helix-like DNA-binding domain superfamily/Winged helix DNA-binding domain"/>
    <property type="match status" value="1"/>
</dbReference>
<name>A0A831LEA9_9BACT</name>
<dbReference type="GO" id="GO:0000976">
    <property type="term" value="F:transcription cis-regulatory region binding"/>
    <property type="evidence" value="ECO:0007669"/>
    <property type="project" value="TreeGrafter"/>
</dbReference>
<dbReference type="CDD" id="cd00383">
    <property type="entry name" value="trans_reg_C"/>
    <property type="match status" value="1"/>
</dbReference>
<feature type="DNA-binding region" description="OmpR/PhoB-type" evidence="7">
    <location>
        <begin position="123"/>
        <end position="222"/>
    </location>
</feature>
<accession>A0A831LEA9</accession>
<dbReference type="SMART" id="SM00448">
    <property type="entry name" value="REC"/>
    <property type="match status" value="1"/>
</dbReference>
<keyword evidence="2" id="KW-0902">Two-component regulatory system</keyword>
<keyword evidence="3" id="KW-0805">Transcription regulation</keyword>
<keyword evidence="5" id="KW-0804">Transcription</keyword>
<dbReference type="GO" id="GO:0000156">
    <property type="term" value="F:phosphorelay response regulator activity"/>
    <property type="evidence" value="ECO:0007669"/>
    <property type="project" value="TreeGrafter"/>
</dbReference>
<dbReference type="GO" id="GO:0005829">
    <property type="term" value="C:cytosol"/>
    <property type="evidence" value="ECO:0007669"/>
    <property type="project" value="TreeGrafter"/>
</dbReference>
<evidence type="ECO:0000256" key="5">
    <source>
        <dbReference type="ARBA" id="ARBA00023163"/>
    </source>
</evidence>
<dbReference type="InterPro" id="IPR016032">
    <property type="entry name" value="Sig_transdc_resp-reg_C-effctor"/>
</dbReference>
<organism evidence="10">
    <name type="scientific">Geoalkalibacter subterraneus</name>
    <dbReference type="NCBI Taxonomy" id="483547"/>
    <lineage>
        <taxon>Bacteria</taxon>
        <taxon>Pseudomonadati</taxon>
        <taxon>Thermodesulfobacteriota</taxon>
        <taxon>Desulfuromonadia</taxon>
        <taxon>Desulfuromonadales</taxon>
        <taxon>Geoalkalibacteraceae</taxon>
        <taxon>Geoalkalibacter</taxon>
    </lineage>
</organism>
<evidence type="ECO:0000256" key="7">
    <source>
        <dbReference type="PROSITE-ProRule" id="PRU01091"/>
    </source>
</evidence>
<feature type="domain" description="Response regulatory" evidence="8">
    <location>
        <begin position="4"/>
        <end position="117"/>
    </location>
</feature>
<evidence type="ECO:0000256" key="1">
    <source>
        <dbReference type="ARBA" id="ARBA00022553"/>
    </source>
</evidence>
<dbReference type="InterPro" id="IPR001789">
    <property type="entry name" value="Sig_transdc_resp-reg_receiver"/>
</dbReference>
<evidence type="ECO:0000256" key="2">
    <source>
        <dbReference type="ARBA" id="ARBA00023012"/>
    </source>
</evidence>
<dbReference type="FunFam" id="3.40.50.2300:FF:000001">
    <property type="entry name" value="DNA-binding response regulator PhoB"/>
    <property type="match status" value="1"/>
</dbReference>
<evidence type="ECO:0000259" key="9">
    <source>
        <dbReference type="PROSITE" id="PS51755"/>
    </source>
</evidence>
<evidence type="ECO:0000256" key="3">
    <source>
        <dbReference type="ARBA" id="ARBA00023015"/>
    </source>
</evidence>
<dbReference type="SMART" id="SM00862">
    <property type="entry name" value="Trans_reg_C"/>
    <property type="match status" value="1"/>
</dbReference>
<keyword evidence="4 7" id="KW-0238">DNA-binding</keyword>
<dbReference type="GO" id="GO:0006355">
    <property type="term" value="P:regulation of DNA-templated transcription"/>
    <property type="evidence" value="ECO:0007669"/>
    <property type="project" value="InterPro"/>
</dbReference>
<dbReference type="InterPro" id="IPR036388">
    <property type="entry name" value="WH-like_DNA-bd_sf"/>
</dbReference>
<dbReference type="PANTHER" id="PTHR48111">
    <property type="entry name" value="REGULATOR OF RPOS"/>
    <property type="match status" value="1"/>
</dbReference>
<dbReference type="GO" id="GO:0032993">
    <property type="term" value="C:protein-DNA complex"/>
    <property type="evidence" value="ECO:0007669"/>
    <property type="project" value="TreeGrafter"/>
</dbReference>
<feature type="domain" description="OmpR/PhoB-type" evidence="9">
    <location>
        <begin position="123"/>
        <end position="222"/>
    </location>
</feature>
<dbReference type="InterPro" id="IPR011006">
    <property type="entry name" value="CheY-like_superfamily"/>
</dbReference>
<dbReference type="InterPro" id="IPR001867">
    <property type="entry name" value="OmpR/PhoB-type_DNA-bd"/>
</dbReference>
<dbReference type="PROSITE" id="PS51755">
    <property type="entry name" value="OMPR_PHOB"/>
    <property type="match status" value="1"/>
</dbReference>
<keyword evidence="1 6" id="KW-0597">Phosphoprotein</keyword>
<sequence>MNGSILIVEDERKLAELLSDYLKQAGFSTHILSDGREVAPWVREYEPDLILLDLMLPGRDGMDVCRGLRGFSRVPIIMVTARVEEIDRLLGLELGADDYICKPFSPREVVARVKAVLRRTSDDQDAAHGGLELDAGRMRATLSGQDLGLTAVEFKLLAFLGSHPGRIYGREQLMDHIYPDERIVSDRTIDSHIKKLRKKIAAVDPSRELIRSVYGAGYTFDPQ</sequence>
<evidence type="ECO:0000256" key="4">
    <source>
        <dbReference type="ARBA" id="ARBA00023125"/>
    </source>
</evidence>
<reference evidence="10" key="1">
    <citation type="journal article" date="2020" name="mSystems">
        <title>Genome- and Community-Level Interaction Insights into Carbon Utilization and Element Cycling Functions of Hydrothermarchaeota in Hydrothermal Sediment.</title>
        <authorList>
            <person name="Zhou Z."/>
            <person name="Liu Y."/>
            <person name="Xu W."/>
            <person name="Pan J."/>
            <person name="Luo Z.H."/>
            <person name="Li M."/>
        </authorList>
    </citation>
    <scope>NUCLEOTIDE SEQUENCE [LARGE SCALE GENOMIC DNA]</scope>
    <source>
        <strain evidence="10">SpSt-1220</strain>
    </source>
</reference>
<dbReference type="Pfam" id="PF00072">
    <property type="entry name" value="Response_reg"/>
    <property type="match status" value="1"/>
</dbReference>
<dbReference type="PANTHER" id="PTHR48111:SF59">
    <property type="entry name" value="TRANSCRIPTIONAL REGULATORY PROTEIN BAER"/>
    <property type="match status" value="1"/>
</dbReference>
<feature type="modified residue" description="4-aspartylphosphate" evidence="6">
    <location>
        <position position="53"/>
    </location>
</feature>
<dbReference type="CDD" id="cd19938">
    <property type="entry name" value="REC_OmpR_BaeR-like"/>
    <property type="match status" value="1"/>
</dbReference>
<evidence type="ECO:0000259" key="8">
    <source>
        <dbReference type="PROSITE" id="PS50110"/>
    </source>
</evidence>
<proteinExistence type="predicted"/>
<evidence type="ECO:0000256" key="6">
    <source>
        <dbReference type="PROSITE-ProRule" id="PRU00169"/>
    </source>
</evidence>
<dbReference type="Proteomes" id="UP000886162">
    <property type="component" value="Unassembled WGS sequence"/>
</dbReference>
<dbReference type="Pfam" id="PF00486">
    <property type="entry name" value="Trans_reg_C"/>
    <property type="match status" value="1"/>
</dbReference>
<dbReference type="AlphaFoldDB" id="A0A831LEA9"/>